<comment type="caution">
    <text evidence="1">The sequence shown here is derived from an EMBL/GenBank/DDBJ whole genome shotgun (WGS) entry which is preliminary data.</text>
</comment>
<organism evidence="1 2">
    <name type="scientific">Nibea albiflora</name>
    <name type="common">Yellow drum</name>
    <name type="synonym">Corvina albiflora</name>
    <dbReference type="NCBI Taxonomy" id="240163"/>
    <lineage>
        <taxon>Eukaryota</taxon>
        <taxon>Metazoa</taxon>
        <taxon>Chordata</taxon>
        <taxon>Craniata</taxon>
        <taxon>Vertebrata</taxon>
        <taxon>Euteleostomi</taxon>
        <taxon>Actinopterygii</taxon>
        <taxon>Neopterygii</taxon>
        <taxon>Teleostei</taxon>
        <taxon>Neoteleostei</taxon>
        <taxon>Acanthomorphata</taxon>
        <taxon>Eupercaria</taxon>
        <taxon>Sciaenidae</taxon>
        <taxon>Nibea</taxon>
    </lineage>
</organism>
<dbReference type="EMBL" id="CM024810">
    <property type="protein sequence ID" value="KAG8005680.1"/>
    <property type="molecule type" value="Genomic_DNA"/>
</dbReference>
<gene>
    <name evidence="1" type="primary">SMKR1</name>
    <name evidence="1" type="ORF">GBF38_001627</name>
</gene>
<keyword evidence="2" id="KW-1185">Reference proteome</keyword>
<protein>
    <submittedName>
        <fullName evidence="1">Small lysine-rich protein 1</fullName>
    </submittedName>
</protein>
<sequence length="88" mass="9875">KPTKSRKSRSHSTSPAKKTRSPKTPKKRSSSAKSPKTEVDILSPAAMEKLYYIAHNAVHCLELTGFGPQSKKKKKKKKKKGTKQKKKK</sequence>
<name>A0ACB7EUC6_NIBAL</name>
<evidence type="ECO:0000313" key="1">
    <source>
        <dbReference type="EMBL" id="KAG8005680.1"/>
    </source>
</evidence>
<accession>A0ACB7EUC6</accession>
<reference evidence="1" key="1">
    <citation type="submission" date="2020-04" db="EMBL/GenBank/DDBJ databases">
        <title>A chromosome-scale assembly and high-density genetic map of the yellow drum (Nibea albiflora) genome.</title>
        <authorList>
            <person name="Xu D."/>
            <person name="Zhang W."/>
            <person name="Chen R."/>
            <person name="Tan P."/>
            <person name="Wang L."/>
            <person name="Song H."/>
            <person name="Tian L."/>
            <person name="Zhu Q."/>
            <person name="Wang B."/>
        </authorList>
    </citation>
    <scope>NUCLEOTIDE SEQUENCE</scope>
    <source>
        <strain evidence="1">ZJHYS-2018</strain>
    </source>
</reference>
<evidence type="ECO:0000313" key="2">
    <source>
        <dbReference type="Proteomes" id="UP000805704"/>
    </source>
</evidence>
<proteinExistence type="predicted"/>
<feature type="non-terminal residue" evidence="1">
    <location>
        <position position="1"/>
    </location>
</feature>
<dbReference type="Proteomes" id="UP000805704">
    <property type="component" value="Chromosome 22"/>
</dbReference>